<dbReference type="GO" id="GO:0046872">
    <property type="term" value="F:metal ion binding"/>
    <property type="evidence" value="ECO:0007669"/>
    <property type="project" value="UniProtKB-KW"/>
</dbReference>
<evidence type="ECO:0000313" key="11">
    <source>
        <dbReference type="EMBL" id="MCU7693333.1"/>
    </source>
</evidence>
<dbReference type="Gene3D" id="3.40.390.10">
    <property type="entry name" value="Collagenase (Catalytic Domain)"/>
    <property type="match status" value="1"/>
</dbReference>
<dbReference type="PANTHER" id="PTHR11733:SF167">
    <property type="entry name" value="FI17812P1-RELATED"/>
    <property type="match status" value="1"/>
</dbReference>
<dbReference type="PROSITE" id="PS51257">
    <property type="entry name" value="PROKAR_LIPOPROTEIN"/>
    <property type="match status" value="1"/>
</dbReference>
<reference evidence="11" key="1">
    <citation type="submission" date="2022-10" db="EMBL/GenBank/DDBJ databases">
        <authorList>
            <person name="Kim H.S."/>
            <person name="Kim J.-S."/>
            <person name="Suh M.K."/>
            <person name="Eom M.K."/>
            <person name="Lee J.-S."/>
        </authorList>
    </citation>
    <scope>NUCLEOTIDE SEQUENCE</scope>
    <source>
        <strain evidence="11">LIP-5</strain>
    </source>
</reference>
<dbReference type="GO" id="GO:0005886">
    <property type="term" value="C:plasma membrane"/>
    <property type="evidence" value="ECO:0007669"/>
    <property type="project" value="TreeGrafter"/>
</dbReference>
<evidence type="ECO:0000256" key="3">
    <source>
        <dbReference type="ARBA" id="ARBA00022670"/>
    </source>
</evidence>
<keyword evidence="5" id="KW-0378">Hydrolase</keyword>
<proteinExistence type="inferred from homology"/>
<feature type="domain" description="Peptidase M13 C-terminal" evidence="9">
    <location>
        <begin position="480"/>
        <end position="683"/>
    </location>
</feature>
<keyword evidence="6" id="KW-0862">Zinc</keyword>
<comment type="cofactor">
    <cofactor evidence="1">
        <name>Zn(2+)</name>
        <dbReference type="ChEBI" id="CHEBI:29105"/>
    </cofactor>
</comment>
<dbReference type="InterPro" id="IPR024079">
    <property type="entry name" value="MetalloPept_cat_dom_sf"/>
</dbReference>
<keyword evidence="3" id="KW-0645">Protease</keyword>
<evidence type="ECO:0000256" key="8">
    <source>
        <dbReference type="SAM" id="SignalP"/>
    </source>
</evidence>
<dbReference type="InterPro" id="IPR008753">
    <property type="entry name" value="Peptidase_M13_N"/>
</dbReference>
<protein>
    <submittedName>
        <fullName evidence="11">M13 family metallopeptidase</fullName>
    </submittedName>
</protein>
<feature type="domain" description="Peptidase M13 N-terminal" evidence="10">
    <location>
        <begin position="52"/>
        <end position="428"/>
    </location>
</feature>
<keyword evidence="8" id="KW-0732">Signal</keyword>
<dbReference type="Pfam" id="PF05649">
    <property type="entry name" value="Peptidase_M13_N"/>
    <property type="match status" value="1"/>
</dbReference>
<feature type="signal peptide" evidence="8">
    <location>
        <begin position="1"/>
        <end position="22"/>
    </location>
</feature>
<dbReference type="PRINTS" id="PR00786">
    <property type="entry name" value="NEPRILYSIN"/>
</dbReference>
<name>A0AAE3IKE1_9BACT</name>
<organism evidence="11 12">
    <name type="scientific">Haoranjiania flava</name>
    <dbReference type="NCBI Taxonomy" id="1856322"/>
    <lineage>
        <taxon>Bacteria</taxon>
        <taxon>Pseudomonadati</taxon>
        <taxon>Bacteroidota</taxon>
        <taxon>Chitinophagia</taxon>
        <taxon>Chitinophagales</taxon>
        <taxon>Chitinophagaceae</taxon>
        <taxon>Haoranjiania</taxon>
    </lineage>
</organism>
<dbReference type="RefSeq" id="WP_263036819.1">
    <property type="nucleotide sequence ID" value="NZ_JAOTPL010000002.1"/>
</dbReference>
<dbReference type="InterPro" id="IPR018497">
    <property type="entry name" value="Peptidase_M13_C"/>
</dbReference>
<evidence type="ECO:0000256" key="5">
    <source>
        <dbReference type="ARBA" id="ARBA00022801"/>
    </source>
</evidence>
<dbReference type="InterPro" id="IPR042089">
    <property type="entry name" value="Peptidase_M13_dom_2"/>
</dbReference>
<dbReference type="SUPFAM" id="SSF55486">
    <property type="entry name" value="Metalloproteases ('zincins'), catalytic domain"/>
    <property type="match status" value="1"/>
</dbReference>
<evidence type="ECO:0000313" key="12">
    <source>
        <dbReference type="Proteomes" id="UP001209317"/>
    </source>
</evidence>
<dbReference type="InterPro" id="IPR000718">
    <property type="entry name" value="Peptidase_M13"/>
</dbReference>
<accession>A0AAE3IKE1</accession>
<feature type="chain" id="PRO_5042031701" evidence="8">
    <location>
        <begin position="23"/>
        <end position="686"/>
    </location>
</feature>
<dbReference type="Gene3D" id="1.10.1380.10">
    <property type="entry name" value="Neutral endopeptidase , domain2"/>
    <property type="match status" value="1"/>
</dbReference>
<dbReference type="GO" id="GO:0016485">
    <property type="term" value="P:protein processing"/>
    <property type="evidence" value="ECO:0007669"/>
    <property type="project" value="TreeGrafter"/>
</dbReference>
<evidence type="ECO:0000256" key="2">
    <source>
        <dbReference type="ARBA" id="ARBA00007357"/>
    </source>
</evidence>
<evidence type="ECO:0000256" key="7">
    <source>
        <dbReference type="ARBA" id="ARBA00023049"/>
    </source>
</evidence>
<dbReference type="PROSITE" id="PS51885">
    <property type="entry name" value="NEPRILYSIN"/>
    <property type="match status" value="1"/>
</dbReference>
<comment type="similarity">
    <text evidence="2">Belongs to the peptidase M13 family.</text>
</comment>
<keyword evidence="12" id="KW-1185">Reference proteome</keyword>
<dbReference type="AlphaFoldDB" id="A0AAE3IKE1"/>
<evidence type="ECO:0000259" key="10">
    <source>
        <dbReference type="Pfam" id="PF05649"/>
    </source>
</evidence>
<dbReference type="CDD" id="cd08662">
    <property type="entry name" value="M13"/>
    <property type="match status" value="1"/>
</dbReference>
<gene>
    <name evidence="11" type="ORF">OD355_02245</name>
</gene>
<evidence type="ECO:0000259" key="9">
    <source>
        <dbReference type="Pfam" id="PF01431"/>
    </source>
</evidence>
<keyword evidence="7" id="KW-0482">Metalloprotease</keyword>
<evidence type="ECO:0000256" key="1">
    <source>
        <dbReference type="ARBA" id="ARBA00001947"/>
    </source>
</evidence>
<evidence type="ECO:0000256" key="6">
    <source>
        <dbReference type="ARBA" id="ARBA00022833"/>
    </source>
</evidence>
<evidence type="ECO:0000256" key="4">
    <source>
        <dbReference type="ARBA" id="ARBA00022723"/>
    </source>
</evidence>
<dbReference type="PANTHER" id="PTHR11733">
    <property type="entry name" value="ZINC METALLOPROTEASE FAMILY M13 NEPRILYSIN-RELATED"/>
    <property type="match status" value="1"/>
</dbReference>
<sequence>MKRKIFYALPLAAVLFFTACNNVENSGTATDSTLQKQASFIDLSAMDTTVNPADDFFRFTNGRWMDSAVIPDDKIGIGAFEKLRDNTLERMKNILENIKTDSKDSTENLIAAFYTAGMDTATIEKLSYEPIKPLLASIDSIKDIPSLMKYVAAETKRMNKSIVGFYVGPDDKNSSMNIASFYQTGLGLPDRDYYFRTDSATQKIQEAYKNYLAEIFKLTGNLEADAKKNTEIVYNIEKQLAQQHRTRVELRDPQKNYNKFTVAELAGKQPNIAWKTLLADLGAANVDSVVIGQPAYYTKLNTLLQTVSIPEWKTYLKAKAVNRYANILSTPFVNAQFNYTKTLTGQKVLKPRWERISSMTDDYLGEALGKLYVNKYFNQDAKNRMLTLVDNLGKAFSARIDKLDWMSDSTKVTAKEKLGTIINKIGFPDKWRDYSAVKIRKDNFYTSLISAAENEYNYNLSHLGKPVDKTLWHMTPPTVNAYYNPSINEIVFPAGILQFPFFDPEADDAINYGGIGMVIGHEMTHGFDDQGSQFDKDGNLKNWWTAQDRQKFQTKVEQIQKMYDGFTVLDSSMHVNGKLTTGENIADFGGVAIAYDAFQLTEQAKDSAKKIDGFTPNQRFFLSLAQIWKSKYKDEVIRQRINTDPHSPAHWRVLGPLMNFDPFYTAFNVQPGNKMYLAPEKRIKIW</sequence>
<dbReference type="GO" id="GO:0004222">
    <property type="term" value="F:metalloendopeptidase activity"/>
    <property type="evidence" value="ECO:0007669"/>
    <property type="project" value="InterPro"/>
</dbReference>
<dbReference type="Proteomes" id="UP001209317">
    <property type="component" value="Unassembled WGS sequence"/>
</dbReference>
<keyword evidence="4" id="KW-0479">Metal-binding</keyword>
<dbReference type="EMBL" id="JAOTPL010000002">
    <property type="protein sequence ID" value="MCU7693333.1"/>
    <property type="molecule type" value="Genomic_DNA"/>
</dbReference>
<dbReference type="Pfam" id="PF01431">
    <property type="entry name" value="Peptidase_M13"/>
    <property type="match status" value="1"/>
</dbReference>
<comment type="caution">
    <text evidence="11">The sequence shown here is derived from an EMBL/GenBank/DDBJ whole genome shotgun (WGS) entry which is preliminary data.</text>
</comment>